<dbReference type="NCBIfam" id="TIGR03064">
    <property type="entry name" value="sortase_srtB"/>
    <property type="match status" value="1"/>
</dbReference>
<sequence length="270" mass="29098">MSLIVFVCAAGALAFIGYGYWHGQQNNKQLEQIGFNAPDAAALQRMDLASFTVDWDALRAINPDVVGWIYVPGTTVNFPIVHGTDDEHYLKTDFYGQTSWVSFGSIFLSAANAADFSDANNIVYGHHMNDGSMFSPFADFGDADTFNGHRTVYVFTPTANYQLTTFSIVHCAADDPLAQTAFASEQERQAYVQDKVDRSVVTVAGLSSAADMKHTFAFSTCDNLASNGRWVLFAYESGSTAAASSVVADDSNINPEDVAAVSEAAKETAA</sequence>
<proteinExistence type="predicted"/>
<dbReference type="EMBL" id="PPTP01000001">
    <property type="protein sequence ID" value="RDB57592.1"/>
    <property type="molecule type" value="Genomic_DNA"/>
</dbReference>
<dbReference type="AlphaFoldDB" id="A0A369LES1"/>
<evidence type="ECO:0000256" key="1">
    <source>
        <dbReference type="PIRSR" id="PIRSR605754-1"/>
    </source>
</evidence>
<dbReference type="InterPro" id="IPR023365">
    <property type="entry name" value="Sortase_dom-sf"/>
</dbReference>
<feature type="active site" description="Proton donor/acceptor" evidence="1">
    <location>
        <position position="126"/>
    </location>
</feature>
<evidence type="ECO:0000313" key="3">
    <source>
        <dbReference type="Proteomes" id="UP000253792"/>
    </source>
</evidence>
<dbReference type="Proteomes" id="UP000253792">
    <property type="component" value="Unassembled WGS sequence"/>
</dbReference>
<dbReference type="SUPFAM" id="SSF63817">
    <property type="entry name" value="Sortase"/>
    <property type="match status" value="1"/>
</dbReference>
<dbReference type="STRING" id="1034345.GCA_000236865_01433"/>
<dbReference type="InterPro" id="IPR009835">
    <property type="entry name" value="SrtB"/>
</dbReference>
<accession>A0A369LES1</accession>
<dbReference type="Gene3D" id="2.40.260.10">
    <property type="entry name" value="Sortase"/>
    <property type="match status" value="1"/>
</dbReference>
<protein>
    <submittedName>
        <fullName evidence="2">SrtB family sortase</fullName>
    </submittedName>
</protein>
<name>A0A369LES1_9ACTN</name>
<dbReference type="OrthoDB" id="3172795at2"/>
<organism evidence="2 3">
    <name type="scientific">Senegalimassilia anaerobia</name>
    <dbReference type="NCBI Taxonomy" id="1473216"/>
    <lineage>
        <taxon>Bacteria</taxon>
        <taxon>Bacillati</taxon>
        <taxon>Actinomycetota</taxon>
        <taxon>Coriobacteriia</taxon>
        <taxon>Coriobacteriales</taxon>
        <taxon>Coriobacteriaceae</taxon>
        <taxon>Senegalimassilia</taxon>
    </lineage>
</organism>
<keyword evidence="3" id="KW-1185">Reference proteome</keyword>
<dbReference type="GO" id="GO:0016787">
    <property type="term" value="F:hydrolase activity"/>
    <property type="evidence" value="ECO:0007669"/>
    <property type="project" value="UniProtKB-KW"/>
</dbReference>
<gene>
    <name evidence="2" type="primary">srtB</name>
    <name evidence="2" type="ORF">C1880_00320</name>
</gene>
<comment type="caution">
    <text evidence="2">The sequence shown here is derived from an EMBL/GenBank/DDBJ whole genome shotgun (WGS) entry which is preliminary data.</text>
</comment>
<feature type="active site" description="Acyl-thioester intermediate" evidence="1">
    <location>
        <position position="221"/>
    </location>
</feature>
<dbReference type="CDD" id="cd05826">
    <property type="entry name" value="Sortase_B"/>
    <property type="match status" value="1"/>
</dbReference>
<reference evidence="2 3" key="1">
    <citation type="journal article" date="2018" name="Elife">
        <title>Discovery and characterization of a prevalent human gut bacterial enzyme sufficient for the inactivation of a family of plant toxins.</title>
        <authorList>
            <person name="Koppel N."/>
            <person name="Bisanz J.E."/>
            <person name="Pandelia M.E."/>
            <person name="Turnbaugh P.J."/>
            <person name="Balskus E.P."/>
        </authorList>
    </citation>
    <scope>NUCLEOTIDE SEQUENCE [LARGE SCALE GENOMIC DNA]</scope>
    <source>
        <strain evidence="3">anaerobia AP69FAA</strain>
    </source>
</reference>
<evidence type="ECO:0000313" key="2">
    <source>
        <dbReference type="EMBL" id="RDB57592.1"/>
    </source>
</evidence>